<dbReference type="NCBIfam" id="TIGR01053">
    <property type="entry name" value="LSD1"/>
    <property type="match status" value="1"/>
</dbReference>
<name>A0A643JYZ1_9EURY</name>
<sequence length="46" mass="5063">MRGDWGAQSSSPAGSHSVRCSYCHIFEGRVAHEHSFGHSTTVSRCR</sequence>
<gene>
    <name evidence="1" type="ORF">Hfx1149_11605</name>
</gene>
<dbReference type="AlphaFoldDB" id="A0A643JYZ1"/>
<comment type="caution">
    <text evidence="1">The sequence shown here is derived from an EMBL/GenBank/DDBJ whole genome shotgun (WGS) entry which is preliminary data.</text>
</comment>
<organism evidence="1">
    <name type="scientific">Haloferax sp. CBA1149</name>
    <dbReference type="NCBI Taxonomy" id="2650753"/>
    <lineage>
        <taxon>Archaea</taxon>
        <taxon>Methanobacteriati</taxon>
        <taxon>Methanobacteriota</taxon>
        <taxon>Stenosarchaea group</taxon>
        <taxon>Halobacteria</taxon>
        <taxon>Halobacteriales</taxon>
        <taxon>Haloferacaceae</taxon>
        <taxon>Haloferax</taxon>
    </lineage>
</organism>
<dbReference type="EMBL" id="VZUS01000001">
    <property type="protein sequence ID" value="KAB1189269.1"/>
    <property type="molecule type" value="Genomic_DNA"/>
</dbReference>
<proteinExistence type="predicted"/>
<protein>
    <submittedName>
        <fullName evidence="1">Uncharacterized protein</fullName>
    </submittedName>
</protein>
<reference evidence="1" key="1">
    <citation type="submission" date="2019-09" db="EMBL/GenBank/DDBJ databases">
        <title>Genomic analysis of Haloferax sp. CBA1149.</title>
        <authorList>
            <person name="Roh S.W."/>
        </authorList>
    </citation>
    <scope>NUCLEOTIDE SEQUENCE</scope>
    <source>
        <strain evidence="1">CBA1149</strain>
    </source>
</reference>
<evidence type="ECO:0000313" key="1">
    <source>
        <dbReference type="EMBL" id="KAB1189269.1"/>
    </source>
</evidence>
<accession>A0A643JYZ1</accession>